<proteinExistence type="predicted"/>
<dbReference type="AlphaFoldDB" id="A0AAE6Y3M4"/>
<evidence type="ECO:0000313" key="3">
    <source>
        <dbReference type="EMBL" id="QIT42870.1"/>
    </source>
</evidence>
<dbReference type="PANTHER" id="PTHR42305:SF1">
    <property type="entry name" value="MEMBRANE PROTEIN RV1733C-RELATED"/>
    <property type="match status" value="1"/>
</dbReference>
<sequence length="192" mass="21047">MAFRGRKVWWWRWRRNPLKRRADTVEAWVVLGAWTLTLLVGALAGWAATGAVERSLARERVEWRPLVGRLTGQAPGKPTAGSTRGDHVWAEVAWTGPDGSAHTGQVRVASGSPAGTAVTLWTDGRGRLVTEPVTPSQARLRAVLVGCLAGTGAAGFPFAAGHYLRGRLERRRIGQWDTDWAEFEAVWGRRMG</sequence>
<evidence type="ECO:0000313" key="5">
    <source>
        <dbReference type="Proteomes" id="UP000502504"/>
    </source>
</evidence>
<keyword evidence="1" id="KW-1133">Transmembrane helix</keyword>
<evidence type="ECO:0000313" key="2">
    <source>
        <dbReference type="EMBL" id="OOQ55231.1"/>
    </source>
</evidence>
<reference evidence="2 4" key="1">
    <citation type="submission" date="2015-07" db="EMBL/GenBank/DDBJ databases">
        <title>Draft Genome Sequence of Streptomyces antibioticus, IMRU 3720 reveals insights in the evolution of actinomycin biosynthetic gene clusters in Streptomyces.</title>
        <authorList>
            <person name="Crnovcic I."/>
            <person name="Ruckert C."/>
            <person name="Kalinowksi J."/>
            <person name="Keller U."/>
        </authorList>
    </citation>
    <scope>NUCLEOTIDE SEQUENCE [LARGE SCALE GENOMIC DNA]</scope>
    <source>
        <strain evidence="2 4">DSM 41481</strain>
    </source>
</reference>
<keyword evidence="1" id="KW-0472">Membrane</keyword>
<evidence type="ECO:0008006" key="6">
    <source>
        <dbReference type="Google" id="ProtNLM"/>
    </source>
</evidence>
<organism evidence="3 5">
    <name type="scientific">Streptomyces antibioticus</name>
    <dbReference type="NCBI Taxonomy" id="1890"/>
    <lineage>
        <taxon>Bacteria</taxon>
        <taxon>Bacillati</taxon>
        <taxon>Actinomycetota</taxon>
        <taxon>Actinomycetes</taxon>
        <taxon>Kitasatosporales</taxon>
        <taxon>Streptomycetaceae</taxon>
        <taxon>Streptomyces</taxon>
    </lineage>
</organism>
<dbReference type="Proteomes" id="UP000190306">
    <property type="component" value="Chromosome"/>
</dbReference>
<protein>
    <recommendedName>
        <fullName evidence="6">Proline rich protein membrane protein</fullName>
    </recommendedName>
</protein>
<dbReference type="EMBL" id="CP050692">
    <property type="protein sequence ID" value="QIT42870.1"/>
    <property type="molecule type" value="Genomic_DNA"/>
</dbReference>
<accession>A0AAE6Y3M4</accession>
<evidence type="ECO:0000313" key="4">
    <source>
        <dbReference type="Proteomes" id="UP000190306"/>
    </source>
</evidence>
<reference evidence="3 5" key="2">
    <citation type="submission" date="2020-03" db="EMBL/GenBank/DDBJ databases">
        <title>Is there a link between lipid content and antibiotic production in Streptomyces?</title>
        <authorList>
            <person name="David M."/>
            <person name="Lejeune C."/>
            <person name="Abreu S."/>
            <person name="Thibessard A."/>
            <person name="Leblond P."/>
            <person name="Chaminade P."/>
            <person name="Virolle M.-J."/>
        </authorList>
    </citation>
    <scope>NUCLEOTIDE SEQUENCE [LARGE SCALE GENOMIC DNA]</scope>
    <source>
        <strain evidence="3 5">DSM 41481</strain>
    </source>
</reference>
<gene>
    <name evidence="2" type="ORF">AFM16_04255</name>
    <name evidence="3" type="ORF">HCX60_04460</name>
</gene>
<evidence type="ECO:0000256" key="1">
    <source>
        <dbReference type="SAM" id="Phobius"/>
    </source>
</evidence>
<dbReference type="InterPro" id="IPR039708">
    <property type="entry name" value="MT1774/Rv1733c-like"/>
</dbReference>
<name>A0AAE6Y3M4_STRAT</name>
<dbReference type="Proteomes" id="UP000502504">
    <property type="component" value="Chromosome"/>
</dbReference>
<keyword evidence="1" id="KW-0812">Transmembrane</keyword>
<dbReference type="RefSeq" id="WP_078632492.1">
    <property type="nucleotide sequence ID" value="NZ_CM007717.1"/>
</dbReference>
<dbReference type="EMBL" id="LHQL01000001">
    <property type="protein sequence ID" value="OOQ55231.1"/>
    <property type="molecule type" value="Genomic_DNA"/>
</dbReference>
<feature type="transmembrane region" description="Helical" evidence="1">
    <location>
        <begin position="142"/>
        <end position="164"/>
    </location>
</feature>
<dbReference type="PANTHER" id="PTHR42305">
    <property type="entry name" value="MEMBRANE PROTEIN RV1733C-RELATED"/>
    <property type="match status" value="1"/>
</dbReference>
<keyword evidence="4" id="KW-1185">Reference proteome</keyword>